<reference evidence="3" key="3">
    <citation type="submission" date="2018-08" db="UniProtKB">
        <authorList>
            <consortium name="EnsemblPlants"/>
        </authorList>
    </citation>
    <scope>IDENTIFICATION</scope>
    <source>
        <strain evidence="3">cv. Bd21</strain>
    </source>
</reference>
<dbReference type="EnsemblPlants" id="PNT63831">
    <property type="protein sequence ID" value="PNT63831"/>
    <property type="gene ID" value="BRADI_4g21615v3"/>
</dbReference>
<dbReference type="AlphaFoldDB" id="A0A2K2CP66"/>
<feature type="compositionally biased region" description="Low complexity" evidence="1">
    <location>
        <begin position="291"/>
        <end position="300"/>
    </location>
</feature>
<reference evidence="2" key="2">
    <citation type="submission" date="2017-06" db="EMBL/GenBank/DDBJ databases">
        <title>WGS assembly of Brachypodium distachyon.</title>
        <authorList>
            <consortium name="The International Brachypodium Initiative"/>
            <person name="Lucas S."/>
            <person name="Harmon-Smith M."/>
            <person name="Lail K."/>
            <person name="Tice H."/>
            <person name="Grimwood J."/>
            <person name="Bruce D."/>
            <person name="Barry K."/>
            <person name="Shu S."/>
            <person name="Lindquist E."/>
            <person name="Wang M."/>
            <person name="Pitluck S."/>
            <person name="Vogel J.P."/>
            <person name="Garvin D.F."/>
            <person name="Mockler T.C."/>
            <person name="Schmutz J."/>
            <person name="Rokhsar D."/>
            <person name="Bevan M.W."/>
        </authorList>
    </citation>
    <scope>NUCLEOTIDE SEQUENCE</scope>
    <source>
        <strain evidence="2">Bd21</strain>
    </source>
</reference>
<dbReference type="Proteomes" id="UP000008810">
    <property type="component" value="Chromosome 4"/>
</dbReference>
<feature type="compositionally biased region" description="Polar residues" evidence="1">
    <location>
        <begin position="326"/>
        <end position="335"/>
    </location>
</feature>
<dbReference type="PANTHER" id="PTHR33087:SF31">
    <property type="entry name" value="OS06G0482850 PROTEIN"/>
    <property type="match status" value="1"/>
</dbReference>
<dbReference type="InterPro" id="IPR053253">
    <property type="entry name" value="Sex_diff_modulator"/>
</dbReference>
<keyword evidence="4" id="KW-1185">Reference proteome</keyword>
<dbReference type="FunCoup" id="A0A2K2CP66">
    <property type="interactions" value="1"/>
</dbReference>
<dbReference type="InParanoid" id="A0A2K2CP66"/>
<accession>A0A2K2CP66</accession>
<evidence type="ECO:0008006" key="5">
    <source>
        <dbReference type="Google" id="ProtNLM"/>
    </source>
</evidence>
<gene>
    <name evidence="2" type="ORF">BRADI_4g21615v3</name>
</gene>
<sequence length="335" mass="36325">MDASLGSSFGSPSRVALSTSTEGDFRSYSEVARGVGRSPGSSARVSLSVWGRGSSLRRLTGSQAAESAPAVNVQIGVLVERVIIPHSPAVQDAEDGLRWSLEVSLSGERRRVLTSEVRGVISWLCPAVVNQFSLWPFWPAEFLCILNSCGVSDTLLAAAPLEGCRFALRFRVWNRQLQAKLRRLRFRVFLELDGIPPHAWDHSTASAILGPACWIERLGTETKVLGIPEPLPPMDPEVDPALCLSPEDLIPQEVQILDYPVFIHVLRVEDRDVWTDRSLGGGDSSSDDSNDVNMDPSSGPSRRKPRSRSFACGRGVADGDSLHGTWPSSSRGGGP</sequence>
<dbReference type="OrthoDB" id="696323at2759"/>
<feature type="region of interest" description="Disordered" evidence="1">
    <location>
        <begin position="278"/>
        <end position="335"/>
    </location>
</feature>
<protein>
    <recommendedName>
        <fullName evidence="5">DUF4283 domain-containing protein</fullName>
    </recommendedName>
</protein>
<evidence type="ECO:0000313" key="4">
    <source>
        <dbReference type="Proteomes" id="UP000008810"/>
    </source>
</evidence>
<proteinExistence type="predicted"/>
<dbReference type="EMBL" id="CM000883">
    <property type="protein sequence ID" value="PNT63831.1"/>
    <property type="molecule type" value="Genomic_DNA"/>
</dbReference>
<evidence type="ECO:0000313" key="2">
    <source>
        <dbReference type="EMBL" id="PNT63831.1"/>
    </source>
</evidence>
<reference evidence="2 3" key="1">
    <citation type="journal article" date="2010" name="Nature">
        <title>Genome sequencing and analysis of the model grass Brachypodium distachyon.</title>
        <authorList>
            <consortium name="International Brachypodium Initiative"/>
        </authorList>
    </citation>
    <scope>NUCLEOTIDE SEQUENCE [LARGE SCALE GENOMIC DNA]</scope>
    <source>
        <strain evidence="2 3">Bd21</strain>
    </source>
</reference>
<dbReference type="PANTHER" id="PTHR33087">
    <property type="entry name" value="OS07G0539200 PROTEIN"/>
    <property type="match status" value="1"/>
</dbReference>
<evidence type="ECO:0000313" key="3">
    <source>
        <dbReference type="EnsemblPlants" id="PNT63831"/>
    </source>
</evidence>
<dbReference type="STRING" id="15368.A0A2K2CP66"/>
<organism evidence="2">
    <name type="scientific">Brachypodium distachyon</name>
    <name type="common">Purple false brome</name>
    <name type="synonym">Trachynia distachya</name>
    <dbReference type="NCBI Taxonomy" id="15368"/>
    <lineage>
        <taxon>Eukaryota</taxon>
        <taxon>Viridiplantae</taxon>
        <taxon>Streptophyta</taxon>
        <taxon>Embryophyta</taxon>
        <taxon>Tracheophyta</taxon>
        <taxon>Spermatophyta</taxon>
        <taxon>Magnoliopsida</taxon>
        <taxon>Liliopsida</taxon>
        <taxon>Poales</taxon>
        <taxon>Poaceae</taxon>
        <taxon>BOP clade</taxon>
        <taxon>Pooideae</taxon>
        <taxon>Stipodae</taxon>
        <taxon>Brachypodieae</taxon>
        <taxon>Brachypodium</taxon>
    </lineage>
</organism>
<dbReference type="Gramene" id="PNT63831">
    <property type="protein sequence ID" value="PNT63831"/>
    <property type="gene ID" value="BRADI_4g21615v3"/>
</dbReference>
<name>A0A2K2CP66_BRADI</name>
<evidence type="ECO:0000256" key="1">
    <source>
        <dbReference type="SAM" id="MobiDB-lite"/>
    </source>
</evidence>